<evidence type="ECO:0000256" key="1">
    <source>
        <dbReference type="SAM" id="Phobius"/>
    </source>
</evidence>
<keyword evidence="1" id="KW-1133">Transmembrane helix</keyword>
<gene>
    <name evidence="2" type="ORF">BO82DRAFT_353441</name>
</gene>
<dbReference type="Proteomes" id="UP000248340">
    <property type="component" value="Unassembled WGS sequence"/>
</dbReference>
<keyword evidence="1" id="KW-0472">Membrane</keyword>
<keyword evidence="3" id="KW-1185">Reference proteome</keyword>
<evidence type="ECO:0000313" key="2">
    <source>
        <dbReference type="EMBL" id="PYH82830.1"/>
    </source>
</evidence>
<dbReference type="VEuPathDB" id="FungiDB:BO82DRAFT_353441"/>
<organism evidence="2 3">
    <name type="scientific">Aspergillus uvarum CBS 121591</name>
    <dbReference type="NCBI Taxonomy" id="1448315"/>
    <lineage>
        <taxon>Eukaryota</taxon>
        <taxon>Fungi</taxon>
        <taxon>Dikarya</taxon>
        <taxon>Ascomycota</taxon>
        <taxon>Pezizomycotina</taxon>
        <taxon>Eurotiomycetes</taxon>
        <taxon>Eurotiomycetidae</taxon>
        <taxon>Eurotiales</taxon>
        <taxon>Aspergillaceae</taxon>
        <taxon>Aspergillus</taxon>
        <taxon>Aspergillus subgen. Circumdati</taxon>
    </lineage>
</organism>
<accession>A0A319CEC3</accession>
<sequence length="75" mass="8552">MPPVRSSFRSLLLLHFPTQLIISFSNFYLLHLSLLGIVFVSGSLFFILHDTLQWHWSAKGLLRRSDPPSAVCGRI</sequence>
<reference evidence="2 3" key="1">
    <citation type="submission" date="2016-12" db="EMBL/GenBank/DDBJ databases">
        <title>The genomes of Aspergillus section Nigri reveals drivers in fungal speciation.</title>
        <authorList>
            <consortium name="DOE Joint Genome Institute"/>
            <person name="Vesth T.C."/>
            <person name="Nybo J."/>
            <person name="Theobald S."/>
            <person name="Brandl J."/>
            <person name="Frisvad J.C."/>
            <person name="Nielsen K.F."/>
            <person name="Lyhne E.K."/>
            <person name="Kogle M.E."/>
            <person name="Kuo A."/>
            <person name="Riley R."/>
            <person name="Clum A."/>
            <person name="Nolan M."/>
            <person name="Lipzen A."/>
            <person name="Salamov A."/>
            <person name="Henrissat B."/>
            <person name="Wiebenga A."/>
            <person name="De Vries R.P."/>
            <person name="Grigoriev I.V."/>
            <person name="Mortensen U.H."/>
            <person name="Andersen M.R."/>
            <person name="Baker S.E."/>
        </authorList>
    </citation>
    <scope>NUCLEOTIDE SEQUENCE [LARGE SCALE GENOMIC DNA]</scope>
    <source>
        <strain evidence="2 3">CBS 121591</strain>
    </source>
</reference>
<dbReference type="AlphaFoldDB" id="A0A319CEC3"/>
<evidence type="ECO:0000313" key="3">
    <source>
        <dbReference type="Proteomes" id="UP000248340"/>
    </source>
</evidence>
<name>A0A319CEC3_9EURO</name>
<proteinExistence type="predicted"/>
<protein>
    <submittedName>
        <fullName evidence="2">Uncharacterized protein</fullName>
    </submittedName>
</protein>
<dbReference type="EMBL" id="KZ821693">
    <property type="protein sequence ID" value="PYH82830.1"/>
    <property type="molecule type" value="Genomic_DNA"/>
</dbReference>
<dbReference type="RefSeq" id="XP_025493030.1">
    <property type="nucleotide sequence ID" value="XM_025634951.1"/>
</dbReference>
<dbReference type="GeneID" id="37137692"/>
<feature type="transmembrane region" description="Helical" evidence="1">
    <location>
        <begin position="20"/>
        <end position="48"/>
    </location>
</feature>
<keyword evidence="1" id="KW-0812">Transmembrane</keyword>